<dbReference type="AlphaFoldDB" id="Q6J213"/>
<dbReference type="InterPro" id="IPR050464">
    <property type="entry name" value="Zeta_carotene_desat/Oxidored"/>
</dbReference>
<keyword evidence="16" id="KW-1185">Reference proteome</keyword>
<dbReference type="FunFam" id="3.50.50.60:FF:000091">
    <property type="entry name" value="15-cis-phytoene desaturase, chloroplastic/chromoplastic"/>
    <property type="match status" value="1"/>
</dbReference>
<dbReference type="InterPro" id="IPR014102">
    <property type="entry name" value="Phytoene_desaturase"/>
</dbReference>
<dbReference type="InterPro" id="IPR001613">
    <property type="entry name" value="Flavin_amine_oxidase"/>
</dbReference>
<comment type="pathway">
    <text evidence="3 11">Carotenoid biosynthesis; lycopene biosynthesis.</text>
</comment>
<evidence type="ECO:0000256" key="2">
    <source>
        <dbReference type="ARBA" id="ARBA00004260"/>
    </source>
</evidence>
<proteinExistence type="evidence at transcript level"/>
<dbReference type="Proteomes" id="UP000006906">
    <property type="component" value="Chromosome 12"/>
</dbReference>
<dbReference type="InterPro" id="IPR036188">
    <property type="entry name" value="FAD/NAD-bd_sf"/>
</dbReference>
<dbReference type="OMA" id="HSMIFNQ"/>
<evidence type="ECO:0000313" key="15">
    <source>
        <dbReference type="EMBL" id="PNW74792.1"/>
    </source>
</evidence>
<dbReference type="PRINTS" id="PR00757">
    <property type="entry name" value="AMINEOXDASEF"/>
</dbReference>
<evidence type="ECO:0000256" key="5">
    <source>
        <dbReference type="ARBA" id="ARBA00022746"/>
    </source>
</evidence>
<comment type="catalytic activity">
    <reaction evidence="9 11">
        <text>2 a plastoquinone + 15-cis-phytoene = 9,9',15-tri-cis-zeta-carotene + 2 a plastoquinol</text>
        <dbReference type="Rhea" id="RHEA:30287"/>
        <dbReference type="Rhea" id="RHEA-COMP:9561"/>
        <dbReference type="Rhea" id="RHEA-COMP:9562"/>
        <dbReference type="ChEBI" id="CHEBI:17757"/>
        <dbReference type="ChEBI" id="CHEBI:27787"/>
        <dbReference type="ChEBI" id="CHEBI:48717"/>
        <dbReference type="ChEBI" id="CHEBI:62192"/>
        <dbReference type="EC" id="1.3.5.5"/>
    </reaction>
</comment>
<feature type="domain" description="Amine oxidase" evidence="13">
    <location>
        <begin position="83"/>
        <end position="522"/>
    </location>
</feature>
<dbReference type="PANTHER" id="PTHR42923">
    <property type="entry name" value="PROTOPORPHYRINOGEN OXIDASE"/>
    <property type="match status" value="1"/>
</dbReference>
<dbReference type="EMBL" id="AY604703">
    <property type="protein sequence ID" value="AAT38476.1"/>
    <property type="molecule type" value="mRNA"/>
</dbReference>
<dbReference type="Gramene" id="PNW74792">
    <property type="protein sequence ID" value="PNW74792"/>
    <property type="gene ID" value="CHLRE_12g509650v5"/>
</dbReference>
<dbReference type="GO" id="GO:0016166">
    <property type="term" value="F:phytoene dehydrogenase activity"/>
    <property type="evidence" value="ECO:0007669"/>
    <property type="project" value="UniProtKB-UniRule"/>
</dbReference>
<dbReference type="PANTHER" id="PTHR42923:SF45">
    <property type="entry name" value="15-CIS-PHYTOENE DESATURASE, CHLOROPLASTIC_CHROMOPLASTIC"/>
    <property type="match status" value="1"/>
</dbReference>
<dbReference type="GO" id="GO:0016020">
    <property type="term" value="C:membrane"/>
    <property type="evidence" value="ECO:0007669"/>
    <property type="project" value="UniProtKB-SubCell"/>
</dbReference>
<keyword evidence="6" id="KW-0957">Chromoplast</keyword>
<comment type="cofactor">
    <cofactor evidence="1 11">
        <name>FAD</name>
        <dbReference type="ChEBI" id="CHEBI:57692"/>
    </cofactor>
</comment>
<evidence type="ECO:0000256" key="6">
    <source>
        <dbReference type="ARBA" id="ARBA00022904"/>
    </source>
</evidence>
<dbReference type="InterPro" id="IPR002937">
    <property type="entry name" value="Amino_oxidase"/>
</dbReference>
<keyword evidence="8 11" id="KW-0472">Membrane</keyword>
<comment type="subunit">
    <text evidence="11">Homotetramer.</text>
</comment>
<dbReference type="SMR" id="Q6J213"/>
<dbReference type="UniPathway" id="UPA00803"/>
<comment type="function">
    <text evidence="11">Converts phytoene into zeta-carotene via the intermediary of phytofluene by the symmetrical introduction of two double bonds at the C-11 and C-11' positions of phytoene with a concomitant isomerization of two neighboring double bonds at the C9 and C9' positions from trans to cis.</text>
</comment>
<dbReference type="STRING" id="3055.Q6J213"/>
<comment type="subcellular location">
    <subcellularLocation>
        <location evidence="11">Plastid</location>
        <location evidence="11">Chloroplast</location>
    </subcellularLocation>
    <subcellularLocation>
        <location evidence="2 11">Plastid</location>
        <location evidence="2 11">Chromoplast</location>
    </subcellularLocation>
    <subcellularLocation>
        <location evidence="11">Membrane</location>
        <topology evidence="11">Peripheral membrane protein</topology>
    </subcellularLocation>
</comment>
<reference evidence="15" key="3">
    <citation type="submission" date="2017-07" db="EMBL/GenBank/DDBJ databases">
        <title>WGS assembly of Chlamydomonas reinhardtii.</title>
        <authorList>
            <consortium name="Chlamydomonas Annotation Team"/>
            <consortium name="JGI Annotation Team"/>
            <person name="Merchant S.S."/>
            <person name="Prochnik S.E."/>
            <person name="Vallon O."/>
            <person name="Harris E.H."/>
            <person name="Karpowicz S.J."/>
            <person name="Witman G.B."/>
            <person name="Terry A."/>
            <person name="Salamov A."/>
            <person name="Fritz-Laylin L.K."/>
            <person name="Marechal-Drouard L."/>
            <person name="Marshall W.F."/>
            <person name="Qu L.H."/>
            <person name="Nelson D.R."/>
            <person name="Sanderfoot A.A."/>
            <person name="Spalding M.H."/>
            <person name="Kapitonov V.V."/>
            <person name="Ren Q."/>
            <person name="Ferris P."/>
            <person name="Lindquist E."/>
            <person name="Shapiro H."/>
            <person name="Lucas S.M."/>
            <person name="Grimwood J."/>
            <person name="Schmutz J."/>
            <person name="Grigoriev I.V."/>
            <person name="Rokhsar D.S."/>
        </authorList>
    </citation>
    <scope>NUCLEOTIDE SEQUENCE</scope>
    <source>
        <strain evidence="15">CC-503 cw92 mt+</strain>
    </source>
</reference>
<organism evidence="14">
    <name type="scientific">Chlamydomonas reinhardtii</name>
    <name type="common">Chlamydomonas smithii</name>
    <dbReference type="NCBI Taxonomy" id="3055"/>
    <lineage>
        <taxon>Eukaryota</taxon>
        <taxon>Viridiplantae</taxon>
        <taxon>Chlorophyta</taxon>
        <taxon>core chlorophytes</taxon>
        <taxon>Chlorophyceae</taxon>
        <taxon>CS clade</taxon>
        <taxon>Chlamydomonadales</taxon>
        <taxon>Chlamydomonadaceae</taxon>
        <taxon>Chlamydomonas</taxon>
    </lineage>
</organism>
<evidence type="ECO:0000313" key="14">
    <source>
        <dbReference type="EMBL" id="AAT38476.1"/>
    </source>
</evidence>
<dbReference type="GeneID" id="5716547"/>
<comment type="similarity">
    <text evidence="4 11">Belongs to the carotenoid/retinoid oxidoreductase family.</text>
</comment>
<evidence type="ECO:0000256" key="4">
    <source>
        <dbReference type="ARBA" id="ARBA00006046"/>
    </source>
</evidence>
<dbReference type="RefSeq" id="XP_001690859.1">
    <property type="nucleotide sequence ID" value="XM_001690807.1"/>
</dbReference>
<sequence length="564" mass="62837">MQTQVKPSSSRQANLVAKGASCPRVAVRRVAGRRALEVVARDYPRPAFETAETFQEAKALSSKLKDAPRPAKPLKVVIAGAGLAGLSAAKYLSDAGHHPIVLEGRDVLGGKVAAWKDEDGDWYETGLHIFFGAYPNMMNVFKELNIEERLQWKEHSMIFAMPDSPGEFSRFDFPDIPAPFNGVFAILRNNQMLTWPEKIQFAIGLLPAIIFGQKYVEEQDHLSVTQWMRQQGVPDRVNEEVFIAMAKALAFIDPDRLSMTVVLTALNRFLQERHGSKMAFLDGAPPERLCQPMVDHFTARGGELKMNARVKDIVLNDDGSVKHYKLTTGEVVEGDLYMSAMPVDILKLLVPDQWKPNPYFSQLKELEGVPVINIHIWFDRKLTTVDHLLFSRSPLLSVYADMSTTCKEYYDTEKSMLELVFAPAKDWIGRSDEDIIAATMTELERLFPTEIKADQSLAKIRKYKVIKTPLSVYESRAGREAFRPSQRTPIKNFFLAGDFTKQKYLASMEGAIFSGKLAAEQIVNDYNYKGVAPPARSSSSPELVAASALLAVAAVGAGLVGFGR</sequence>
<dbReference type="PaxDb" id="3055-EDP05305"/>
<evidence type="ECO:0000313" key="16">
    <source>
        <dbReference type="Proteomes" id="UP000006906"/>
    </source>
</evidence>
<keyword evidence="5 11" id="KW-0125">Carotenoid biosynthesis</keyword>
<dbReference type="NCBIfam" id="TIGR02731">
    <property type="entry name" value="phytoene_desat"/>
    <property type="match status" value="1"/>
</dbReference>
<evidence type="ECO:0000256" key="7">
    <source>
        <dbReference type="ARBA" id="ARBA00023002"/>
    </source>
</evidence>
<dbReference type="KEGG" id="cre:CHLRE_12g509650v5"/>
<keyword evidence="11" id="KW-0934">Plastid</keyword>
<dbReference type="GO" id="GO:0009507">
    <property type="term" value="C:chloroplast"/>
    <property type="evidence" value="ECO:0007669"/>
    <property type="project" value="UniProtKB-SubCell"/>
</dbReference>
<dbReference type="GO" id="GO:0016491">
    <property type="term" value="F:oxidoreductase activity"/>
    <property type="evidence" value="ECO:0000318"/>
    <property type="project" value="GO_Central"/>
</dbReference>
<evidence type="ECO:0000256" key="8">
    <source>
        <dbReference type="ARBA" id="ARBA00023136"/>
    </source>
</evidence>
<reference evidence="15 16" key="2">
    <citation type="journal article" date="2007" name="Science">
        <title>The Chlamydomonas genome reveals the evolution of key animal and plant functions.</title>
        <authorList>
            <person name="Merchant S.S."/>
            <person name="Prochnik S.E."/>
            <person name="Vallon O."/>
            <person name="Harris E.H."/>
            <person name="Karpowicz S.J."/>
            <person name="Witman G.B."/>
            <person name="Terry A."/>
            <person name="Salamov A."/>
            <person name="Fritz-Laylin L.K."/>
            <person name="Marechal-Drouard L."/>
            <person name="Marshall W.F."/>
            <person name="Qu L.H."/>
            <person name="Nelson D.R."/>
            <person name="Sanderfoot A.A."/>
            <person name="Spalding M.H."/>
            <person name="Kapitonov V.V."/>
            <person name="Ren Q."/>
            <person name="Ferris P."/>
            <person name="Lindquist E."/>
            <person name="Shapiro H."/>
            <person name="Lucas S.M."/>
            <person name="Grimwood J."/>
            <person name="Schmutz J."/>
            <person name="Cardol P."/>
            <person name="Cerutti H."/>
            <person name="Chanfreau G."/>
            <person name="Chen C.L."/>
            <person name="Cognat V."/>
            <person name="Croft M.T."/>
            <person name="Dent R."/>
            <person name="Dutcher S."/>
            <person name="Fernandez E."/>
            <person name="Fukuzawa H."/>
            <person name="Gonzalez-Ballester D."/>
            <person name="Gonzalez-Halphen D."/>
            <person name="Hallmann A."/>
            <person name="Hanikenne M."/>
            <person name="Hippler M."/>
            <person name="Inwood W."/>
            <person name="Jabbari K."/>
            <person name="Kalanon M."/>
            <person name="Kuras R."/>
            <person name="Lefebvre P.A."/>
            <person name="Lemaire S.D."/>
            <person name="Lobanov A.V."/>
            <person name="Lohr M."/>
            <person name="Manuell A."/>
            <person name="Meier I."/>
            <person name="Mets L."/>
            <person name="Mittag M."/>
            <person name="Mittelmeier T."/>
            <person name="Moroney J.V."/>
            <person name="Moseley J."/>
            <person name="Napoli C."/>
            <person name="Nedelcu A.M."/>
            <person name="Niyogi K."/>
            <person name="Novoselov S.V."/>
            <person name="Paulsen I.T."/>
            <person name="Pazour G."/>
            <person name="Purton S."/>
            <person name="Ral J.P."/>
            <person name="Riano-Pachon D.M."/>
            <person name="Riekhof W."/>
            <person name="Rymarquis L."/>
            <person name="Schroda M."/>
            <person name="Stern D."/>
            <person name="Umen J."/>
            <person name="Willows R."/>
            <person name="Wilson N."/>
            <person name="Zimmer S.L."/>
            <person name="Allmer J."/>
            <person name="Balk J."/>
            <person name="Bisova K."/>
            <person name="Chen C.J."/>
            <person name="Elias M."/>
            <person name="Gendler K."/>
            <person name="Hauser C."/>
            <person name="Lamb M.R."/>
            <person name="Ledford H."/>
            <person name="Long J.C."/>
            <person name="Minagawa J."/>
            <person name="Page M.D."/>
            <person name="Pan J."/>
            <person name="Pootakham W."/>
            <person name="Roje S."/>
            <person name="Rose A."/>
            <person name="Stahlberg E."/>
            <person name="Terauchi A.M."/>
            <person name="Yang P."/>
            <person name="Ball S."/>
            <person name="Bowler C."/>
            <person name="Dieckmann C.L."/>
            <person name="Gladyshev V.N."/>
            <person name="Green P."/>
            <person name="Jorgensen R."/>
            <person name="Mayfield S."/>
            <person name="Mueller-Roeber B."/>
            <person name="Rajamani S."/>
            <person name="Sayre R.T."/>
            <person name="Brokstein P."/>
            <person name="Dubchak I."/>
            <person name="Goodstein D."/>
            <person name="Hornick L."/>
            <person name="Huang Y.W."/>
            <person name="Jhaveri J."/>
            <person name="Luo Y."/>
            <person name="Martinez D."/>
            <person name="Ngau W.C."/>
            <person name="Otillar B."/>
            <person name="Poliakov A."/>
            <person name="Porter A."/>
            <person name="Szajkowski L."/>
            <person name="Werner G."/>
            <person name="Zhou K."/>
            <person name="Grigoriev I.V."/>
            <person name="Rokhsar D.S."/>
            <person name="Grossman A.R."/>
        </authorList>
    </citation>
    <scope>NUCLEOTIDE SEQUENCE [LARGE SCALE GENOMIC DNA]</scope>
    <source>
        <strain evidence="16">CC-503</strain>
        <strain evidence="15">CC-503 cw92 mt+</strain>
    </source>
</reference>
<dbReference type="BRENDA" id="1.3.99.29">
    <property type="organism ID" value="1318"/>
</dbReference>
<dbReference type="EC" id="1.3.5.5" evidence="11"/>
<evidence type="ECO:0000256" key="9">
    <source>
        <dbReference type="ARBA" id="ARBA00049319"/>
    </source>
</evidence>
<keyword evidence="12" id="KW-1133">Transmembrane helix</keyword>
<accession>Q6J213</accession>
<dbReference type="SUPFAM" id="SSF51905">
    <property type="entry name" value="FAD/NAD(P)-binding domain"/>
    <property type="match status" value="1"/>
</dbReference>
<dbReference type="GO" id="GO:0016117">
    <property type="term" value="P:carotenoid biosynthetic process"/>
    <property type="evidence" value="ECO:0007669"/>
    <property type="project" value="UniProtKB-UniRule"/>
</dbReference>
<evidence type="ECO:0000256" key="10">
    <source>
        <dbReference type="PIRSR" id="PIRSR601613-1"/>
    </source>
</evidence>
<evidence type="ECO:0000256" key="11">
    <source>
        <dbReference type="RuleBase" id="RU368016"/>
    </source>
</evidence>
<dbReference type="FunCoup" id="Q6J213">
    <property type="interactions" value="667"/>
</dbReference>
<dbReference type="eggNOG" id="KOG0029">
    <property type="taxonomic scope" value="Eukaryota"/>
</dbReference>
<evidence type="ECO:0000256" key="12">
    <source>
        <dbReference type="SAM" id="Phobius"/>
    </source>
</evidence>
<evidence type="ECO:0000259" key="13">
    <source>
        <dbReference type="Pfam" id="PF01593"/>
    </source>
</evidence>
<keyword evidence="7 11" id="KW-0560">Oxidoreductase</keyword>
<keyword evidence="12" id="KW-0812">Transmembrane</keyword>
<reference evidence="14" key="1">
    <citation type="journal article" date="2004" name="Genetics">
        <title>White mutants of Chlamydomonas reinhardtii are defective in phytoene synthase.</title>
        <authorList>
            <person name="McCarthy S.S."/>
            <person name="Kobayashi M.C."/>
            <person name="Niyogi K.K."/>
        </authorList>
    </citation>
    <scope>NUCLEOTIDE SEQUENCE</scope>
</reference>
<dbReference type="Gene3D" id="3.50.50.60">
    <property type="entry name" value="FAD/NAD(P)-binding domain"/>
    <property type="match status" value="1"/>
</dbReference>
<keyword evidence="11" id="KW-0150">Chloroplast</keyword>
<dbReference type="GO" id="GO:0009509">
    <property type="term" value="C:chromoplast"/>
    <property type="evidence" value="ECO:0007669"/>
    <property type="project" value="UniProtKB-SubCell"/>
</dbReference>
<dbReference type="EMBL" id="CM008973">
    <property type="protein sequence ID" value="PNW74792.1"/>
    <property type="molecule type" value="Genomic_DNA"/>
</dbReference>
<evidence type="ECO:0000256" key="1">
    <source>
        <dbReference type="ARBA" id="ARBA00001974"/>
    </source>
</evidence>
<evidence type="ECO:0000256" key="3">
    <source>
        <dbReference type="ARBA" id="ARBA00004900"/>
    </source>
</evidence>
<feature type="transmembrane region" description="Helical" evidence="12">
    <location>
        <begin position="543"/>
        <end position="562"/>
    </location>
</feature>
<feature type="binding site" evidence="10">
    <location>
        <position position="310"/>
    </location>
    <ligand>
        <name>FAD</name>
        <dbReference type="ChEBI" id="CHEBI:57692"/>
    </ligand>
</feature>
<gene>
    <name evidence="14" type="primary">PDS</name>
    <name evidence="15" type="ORF">CHLRE_12g509650v5</name>
</gene>
<dbReference type="OrthoDB" id="5046242at2759"/>
<dbReference type="HOGENOM" id="CLU_022687_1_0_1"/>
<dbReference type="Pfam" id="PF01593">
    <property type="entry name" value="Amino_oxidase"/>
    <property type="match status" value="1"/>
</dbReference>
<protein>
    <recommendedName>
        <fullName evidence="11">Phytoene dehydrogenase</fullName>
        <ecNumber evidence="11">1.3.5.5</ecNumber>
    </recommendedName>
</protein>
<name>Q6J213_CHLRE</name>